<proteinExistence type="predicted"/>
<dbReference type="GeneID" id="41965032"/>
<accession>A0A6P8AYF4</accession>
<evidence type="ECO:0000313" key="2">
    <source>
        <dbReference type="RefSeq" id="XP_030979889.1"/>
    </source>
</evidence>
<gene>
    <name evidence="2" type="ORF">PgNI_10149</name>
</gene>
<name>A0A6P8AYF4_PYRGI</name>
<protein>
    <submittedName>
        <fullName evidence="2">Uncharacterized protein</fullName>
    </submittedName>
</protein>
<keyword evidence="1" id="KW-1185">Reference proteome</keyword>
<reference evidence="2" key="2">
    <citation type="submission" date="2019-10" db="EMBL/GenBank/DDBJ databases">
        <authorList>
            <consortium name="NCBI Genome Project"/>
        </authorList>
    </citation>
    <scope>NUCLEOTIDE SEQUENCE</scope>
    <source>
        <strain evidence="2">NI907</strain>
    </source>
</reference>
<dbReference type="RefSeq" id="XP_030979889.1">
    <property type="nucleotide sequence ID" value="XM_031130124.1"/>
</dbReference>
<reference evidence="2" key="3">
    <citation type="submission" date="2025-08" db="UniProtKB">
        <authorList>
            <consortium name="RefSeq"/>
        </authorList>
    </citation>
    <scope>IDENTIFICATION</scope>
    <source>
        <strain evidence="2">NI907</strain>
    </source>
</reference>
<organism evidence="1 2">
    <name type="scientific">Pyricularia grisea</name>
    <name type="common">Crabgrass-specific blast fungus</name>
    <name type="synonym">Magnaporthe grisea</name>
    <dbReference type="NCBI Taxonomy" id="148305"/>
    <lineage>
        <taxon>Eukaryota</taxon>
        <taxon>Fungi</taxon>
        <taxon>Dikarya</taxon>
        <taxon>Ascomycota</taxon>
        <taxon>Pezizomycotina</taxon>
        <taxon>Sordariomycetes</taxon>
        <taxon>Sordariomycetidae</taxon>
        <taxon>Magnaporthales</taxon>
        <taxon>Pyriculariaceae</taxon>
        <taxon>Pyricularia</taxon>
    </lineage>
</organism>
<dbReference type="Proteomes" id="UP000515153">
    <property type="component" value="Chromosome VII"/>
</dbReference>
<reference evidence="1 2" key="1">
    <citation type="journal article" date="2019" name="Mol. Biol. Evol.">
        <title>Blast fungal genomes show frequent chromosomal changes, gene gains and losses, and effector gene turnover.</title>
        <authorList>
            <person name="Gomez Luciano L.B."/>
            <person name="Jason Tsai I."/>
            <person name="Chuma I."/>
            <person name="Tosa Y."/>
            <person name="Chen Y.H."/>
            <person name="Li J.Y."/>
            <person name="Li M.Y."/>
            <person name="Jade Lu M.Y."/>
            <person name="Nakayashiki H."/>
            <person name="Li W.H."/>
        </authorList>
    </citation>
    <scope>NUCLEOTIDE SEQUENCE [LARGE SCALE GENOMIC DNA]</scope>
    <source>
        <strain evidence="1 2">NI907</strain>
    </source>
</reference>
<evidence type="ECO:0000313" key="1">
    <source>
        <dbReference type="Proteomes" id="UP000515153"/>
    </source>
</evidence>
<sequence>MAQDTSGAGSGSNYGKVISDGHQTVSLAAAVVDFAGGYWKSYSSKQSAASAYRANLGEWADEAIDRDNQWLQPVLRLKPFEDHLFGCHGRPVPTGECRSRLAWAQLLYALDIRPGAKVLEWRLPPKAIDPSETGSIALIVDGSVMCHIINLYRLYKNPVPVEFTPMKPMQGEPSGCNFSFGRLTVQRLGADRFTASFDPGSRGDLAAKRVPFSHIASYLPGTHLKFERNTLMFKYFDCVLRQVPAVEGASMSPLPPPNAPPQTRVEYYNHSIKMLRNPHQCSDKCVLECFRSSSSHSCGDGCRRWCRKKSKDDWSSPRLVMGSWIAGIERIKRRVTTNGGGDYGLLDFIVDTLEKRPQFVSELTKKMRDLKYSAGGDEITEDMRAKNVSEILKERCMFAKDRLVIYWHPNGESKKDPRYYIGKHQIIKELPAVLEELTRERQVGWLAQVATIDPAVFLEMFKQEEEFRNLSVLVLELGPEHDLWKGEWEVKGE</sequence>
<dbReference type="AlphaFoldDB" id="A0A6P8AYF4"/>
<dbReference type="KEGG" id="pgri:PgNI_10149"/>